<dbReference type="Gene3D" id="3.30.710.10">
    <property type="entry name" value="Potassium Channel Kv1.1, Chain A"/>
    <property type="match status" value="1"/>
</dbReference>
<protein>
    <recommendedName>
        <fullName evidence="2">BTB domain-containing protein</fullName>
    </recommendedName>
</protein>
<dbReference type="EMBL" id="ML987194">
    <property type="protein sequence ID" value="KAF2250000.1"/>
    <property type="molecule type" value="Genomic_DNA"/>
</dbReference>
<reference evidence="3" key="1">
    <citation type="journal article" date="2020" name="Stud. Mycol.">
        <title>101 Dothideomycetes genomes: a test case for predicting lifestyles and emergence of pathogens.</title>
        <authorList>
            <person name="Haridas S."/>
            <person name="Albert R."/>
            <person name="Binder M."/>
            <person name="Bloem J."/>
            <person name="Labutti K."/>
            <person name="Salamov A."/>
            <person name="Andreopoulos B."/>
            <person name="Baker S."/>
            <person name="Barry K."/>
            <person name="Bills G."/>
            <person name="Bluhm B."/>
            <person name="Cannon C."/>
            <person name="Castanera R."/>
            <person name="Culley D."/>
            <person name="Daum C."/>
            <person name="Ezra D."/>
            <person name="Gonzalez J."/>
            <person name="Henrissat B."/>
            <person name="Kuo A."/>
            <person name="Liang C."/>
            <person name="Lipzen A."/>
            <person name="Lutzoni F."/>
            <person name="Magnuson J."/>
            <person name="Mondo S."/>
            <person name="Nolan M."/>
            <person name="Ohm R."/>
            <person name="Pangilinan J."/>
            <person name="Park H.-J."/>
            <person name="Ramirez L."/>
            <person name="Alfaro M."/>
            <person name="Sun H."/>
            <person name="Tritt A."/>
            <person name="Yoshinaga Y."/>
            <person name="Zwiers L.-H."/>
            <person name="Turgeon B."/>
            <person name="Goodwin S."/>
            <person name="Spatafora J."/>
            <person name="Crous P."/>
            <person name="Grigoriev I."/>
        </authorList>
    </citation>
    <scope>NUCLEOTIDE SEQUENCE</scope>
    <source>
        <strain evidence="3">CBS 122368</strain>
    </source>
</reference>
<evidence type="ECO:0000313" key="3">
    <source>
        <dbReference type="EMBL" id="KAF2250000.1"/>
    </source>
</evidence>
<dbReference type="SUPFAM" id="SSF54695">
    <property type="entry name" value="POZ domain"/>
    <property type="match status" value="1"/>
</dbReference>
<gene>
    <name evidence="3" type="ORF">BU26DRAFT_563888</name>
</gene>
<keyword evidence="4" id="KW-1185">Reference proteome</keyword>
<sequence length="470" mass="52005">MANSSDQDHHQMPSVPTRAVAMTPPTSSQRSGYDQALMAGEVQANQFPGSSNCADANGYSNVHAEDFASFHTLLNTTTTIAYGQKLDKECMIHLELLCRHSQKISDLFTHAEELSRSYAKVKSIRKATRSLLPPETPTDVFLGEKVDDMVVKAMNLIIESFKRLPLSEYQIPVKKALETVTDEQFQNSKLWKEPSIKRKDYPSTQVLERLQVMKPEAVLAVLRRLYQSLWRIKATEEQKAANNELKAAAQQRILLPNVDENAVGAIVQWIYKGTLRFTDANNLCEIYGLAGRLGIQQLADTCMSKLSGGTLAALQHANIEGIHLQELLDRPQPPITQGSLPDLVRTVFFFVLKHEKPPAALKQLVIEAIADSADAGLLAVLLQIMNCDVRGQLCIALTDRLAKVKMETKEHGAMDHNGHSSFDSMKSEVPFDEGSESKYDWKGAGQPMSDSGFSTNHNAYPDGVSASDSH</sequence>
<dbReference type="InterPro" id="IPR000210">
    <property type="entry name" value="BTB/POZ_dom"/>
</dbReference>
<evidence type="ECO:0000256" key="1">
    <source>
        <dbReference type="SAM" id="MobiDB-lite"/>
    </source>
</evidence>
<dbReference type="CDD" id="cd18186">
    <property type="entry name" value="BTB_POZ_ZBTB_KLHL-like"/>
    <property type="match status" value="1"/>
</dbReference>
<dbReference type="Pfam" id="PF00651">
    <property type="entry name" value="BTB"/>
    <property type="match status" value="1"/>
</dbReference>
<feature type="compositionally biased region" description="Polar residues" evidence="1">
    <location>
        <begin position="448"/>
        <end position="458"/>
    </location>
</feature>
<feature type="domain" description="BTB" evidence="2">
    <location>
        <begin position="244"/>
        <end position="306"/>
    </location>
</feature>
<organism evidence="3 4">
    <name type="scientific">Trematosphaeria pertusa</name>
    <dbReference type="NCBI Taxonomy" id="390896"/>
    <lineage>
        <taxon>Eukaryota</taxon>
        <taxon>Fungi</taxon>
        <taxon>Dikarya</taxon>
        <taxon>Ascomycota</taxon>
        <taxon>Pezizomycotina</taxon>
        <taxon>Dothideomycetes</taxon>
        <taxon>Pleosporomycetidae</taxon>
        <taxon>Pleosporales</taxon>
        <taxon>Massarineae</taxon>
        <taxon>Trematosphaeriaceae</taxon>
        <taxon>Trematosphaeria</taxon>
    </lineage>
</organism>
<feature type="region of interest" description="Disordered" evidence="1">
    <location>
        <begin position="412"/>
        <end position="470"/>
    </location>
</feature>
<name>A0A6A6IKB5_9PLEO</name>
<dbReference type="OrthoDB" id="3794120at2759"/>
<proteinExistence type="predicted"/>
<dbReference type="GeneID" id="54586553"/>
<feature type="region of interest" description="Disordered" evidence="1">
    <location>
        <begin position="1"/>
        <end position="32"/>
    </location>
</feature>
<dbReference type="AlphaFoldDB" id="A0A6A6IKB5"/>
<feature type="compositionally biased region" description="Basic and acidic residues" evidence="1">
    <location>
        <begin position="1"/>
        <end position="11"/>
    </location>
</feature>
<accession>A0A6A6IKB5</accession>
<evidence type="ECO:0000259" key="2">
    <source>
        <dbReference type="Pfam" id="PF00651"/>
    </source>
</evidence>
<dbReference type="Proteomes" id="UP000800094">
    <property type="component" value="Unassembled WGS sequence"/>
</dbReference>
<evidence type="ECO:0000313" key="4">
    <source>
        <dbReference type="Proteomes" id="UP000800094"/>
    </source>
</evidence>
<dbReference type="InterPro" id="IPR011333">
    <property type="entry name" value="SKP1/BTB/POZ_sf"/>
</dbReference>
<dbReference type="RefSeq" id="XP_033685004.1">
    <property type="nucleotide sequence ID" value="XM_033833223.1"/>
</dbReference>